<sequence length="480" mass="56776">MKLFEILPESFFQLFTGKNRQVYAEALLLLYEQYQVNRFGVDYEVMRDLLQELIETQESLGYSFEVEEGEEAPEADLFRTQVNSILRRLKVLGWLDVETRDNFKQYILLPHYSSRILQVFKELCEERTVEFQRFAFVTYQLLTSEEAKRRPAFAMIEAEKTTEQFTGELTLLANNMKFHAEQVAAKTSIQEVLDHHFDEYKTKIVDKSYHRLKTSDHVSRYRHQILERVRTLLIDQEIFQEAVEDGIRSEFFATREEAEHKLRQALLSVEEVYRELDEVFNRIDLRHNQYLRASFDRARYLSQHSQGVDQRLAEILDWLSERRSSSKDIGAKILGPEGLRFLTLSQLSEPSVFTPRKKRLPHQAEDIEVIQLSPELKAQLREESLSKMRRNITREKVRDYVLAHLGQRETMGIAELAPQNLEEFLYLTYVYLYGYDGGAGYTLEREYNRVLEIGGYRFHDRQIRRLTAKKEGSHRVRATQ</sequence>
<dbReference type="EMBL" id="LK996017">
    <property type="protein sequence ID" value="CDX00703.1"/>
    <property type="molecule type" value="Genomic_DNA"/>
</dbReference>
<evidence type="ECO:0000313" key="1">
    <source>
        <dbReference type="EMBL" id="CDX00703.1"/>
    </source>
</evidence>
<reference evidence="2 3" key="2">
    <citation type="submission" date="2015-12" db="EMBL/GenBank/DDBJ databases">
        <title>Draft Genome Sequence of Desulfitobacterium hafniense Strain DH, a Sulfate-reducing Bacterium Isolated from Paddy Soils.</title>
        <authorList>
            <person name="Bao P."/>
            <person name="Zhang X."/>
            <person name="Li G."/>
        </authorList>
    </citation>
    <scope>NUCLEOTIDE SEQUENCE [LARGE SCALE GENOMIC DNA]</scope>
    <source>
        <strain evidence="2 3">DH</strain>
    </source>
</reference>
<dbReference type="AlphaFoldDB" id="A0A098AVT3"/>
<dbReference type="InterPro" id="IPR043773">
    <property type="entry name" value="JetA"/>
</dbReference>
<accession>A0A098AVT3</accession>
<organism evidence="1">
    <name type="scientific">Desulfitobacterium hafniense</name>
    <name type="common">Desulfitobacterium frappieri</name>
    <dbReference type="NCBI Taxonomy" id="49338"/>
    <lineage>
        <taxon>Bacteria</taxon>
        <taxon>Bacillati</taxon>
        <taxon>Bacillota</taxon>
        <taxon>Clostridia</taxon>
        <taxon>Eubacteriales</taxon>
        <taxon>Desulfitobacteriaceae</taxon>
        <taxon>Desulfitobacterium</taxon>
    </lineage>
</organism>
<dbReference type="PATRIC" id="fig|49338.4.peg.877"/>
<dbReference type="RefSeq" id="WP_011459253.1">
    <property type="nucleotide sequence ID" value="NZ_JAYFNZ010000025.1"/>
</dbReference>
<name>A0A098AVT3_DESHA</name>
<dbReference type="Proteomes" id="UP000054623">
    <property type="component" value="Unassembled WGS sequence"/>
</dbReference>
<evidence type="ECO:0000313" key="3">
    <source>
        <dbReference type="Proteomes" id="UP000054623"/>
    </source>
</evidence>
<evidence type="ECO:0000313" key="2">
    <source>
        <dbReference type="EMBL" id="KTE89101.1"/>
    </source>
</evidence>
<gene>
    <name evidence="2" type="ORF">AT727_13830</name>
    <name evidence="1" type="ORF">DPCES_0816</name>
</gene>
<dbReference type="OMA" id="HPLKTFD"/>
<dbReference type="OrthoDB" id="9807828at2"/>
<protein>
    <submittedName>
        <fullName evidence="1">Uncharacterized protein</fullName>
    </submittedName>
</protein>
<reference evidence="1" key="1">
    <citation type="submission" date="2014-07" db="EMBL/GenBank/DDBJ databases">
        <authorList>
            <person name="Hornung V.Bastian."/>
        </authorList>
    </citation>
    <scope>NUCLEOTIDE SEQUENCE</scope>
    <source>
        <strain evidence="1">PCE-S</strain>
    </source>
</reference>
<dbReference type="EMBL" id="LOCK01000094">
    <property type="protein sequence ID" value="KTE89101.1"/>
    <property type="molecule type" value="Genomic_DNA"/>
</dbReference>
<dbReference type="Pfam" id="PF18982">
    <property type="entry name" value="JetA"/>
    <property type="match status" value="1"/>
</dbReference>
<proteinExistence type="predicted"/>